<dbReference type="PANTHER" id="PTHR14241">
    <property type="entry name" value="INTERFERON-INDUCED PROTEIN 44"/>
    <property type="match status" value="1"/>
</dbReference>
<evidence type="ECO:0000313" key="1">
    <source>
        <dbReference type="Ensembl" id="ENSLOCP00000000367.1"/>
    </source>
</evidence>
<reference evidence="1" key="3">
    <citation type="submission" date="2025-09" db="UniProtKB">
        <authorList>
            <consortium name="Ensembl"/>
        </authorList>
    </citation>
    <scope>IDENTIFICATION</scope>
</reference>
<evidence type="ECO:0008006" key="3">
    <source>
        <dbReference type="Google" id="ProtNLM"/>
    </source>
</evidence>
<dbReference type="Proteomes" id="UP000018468">
    <property type="component" value="Unassembled WGS sequence"/>
</dbReference>
<name>W5LW60_LEPOC</name>
<dbReference type="STRING" id="7918.ENSLOCP00000000367"/>
<dbReference type="Ensembl" id="ENSLOCT00000000367.1">
    <property type="protein sequence ID" value="ENSLOCP00000000367.1"/>
    <property type="gene ID" value="ENSLOCG00000000339.1"/>
</dbReference>
<proteinExistence type="predicted"/>
<dbReference type="GeneTree" id="ENSGT00940000163581"/>
<reference evidence="1" key="2">
    <citation type="submission" date="2025-08" db="UniProtKB">
        <authorList>
            <consortium name="Ensembl"/>
        </authorList>
    </citation>
    <scope>IDENTIFICATION</scope>
</reference>
<dbReference type="AlphaFoldDB" id="W5LW60"/>
<organism evidence="1 2">
    <name type="scientific">Lepisosteus oculatus</name>
    <name type="common">Spotted gar</name>
    <dbReference type="NCBI Taxonomy" id="7918"/>
    <lineage>
        <taxon>Eukaryota</taxon>
        <taxon>Metazoa</taxon>
        <taxon>Chordata</taxon>
        <taxon>Craniata</taxon>
        <taxon>Vertebrata</taxon>
        <taxon>Euteleostomi</taxon>
        <taxon>Actinopterygii</taxon>
        <taxon>Neopterygii</taxon>
        <taxon>Holostei</taxon>
        <taxon>Semionotiformes</taxon>
        <taxon>Lepisosteidae</taxon>
        <taxon>Lepisosteus</taxon>
    </lineage>
</organism>
<accession>W5LW60</accession>
<keyword evidence="2" id="KW-1185">Reference proteome</keyword>
<dbReference type="PANTHER" id="PTHR14241:SF1">
    <property type="entry name" value="INTERFERON-INDUCED PROTEIN 44-RELATED"/>
    <property type="match status" value="1"/>
</dbReference>
<sequence length="150" mass="17288">MFTETIYIDLIFLTVQTKTSALKLQWVVPNQYQNHLQTLIHHGGKQNGPEKIPQVVLLTKVDLACPLVAGDLKKVYRSRYIKHQIEKASKILGIPVNCILPVKNYHEQISLNDETDVLALTSLLQILRFANDYLQNLYQQKYKTELQSIQ</sequence>
<protein>
    <recommendedName>
        <fullName evidence="3">Interferon-induced protein 44-like</fullName>
    </recommendedName>
</protein>
<reference evidence="2" key="1">
    <citation type="submission" date="2011-12" db="EMBL/GenBank/DDBJ databases">
        <title>The Draft Genome of Lepisosteus oculatus.</title>
        <authorList>
            <consortium name="The Broad Institute Genome Assembly &amp; Analysis Group"/>
            <consortium name="Computational R&amp;D Group"/>
            <consortium name="and Sequencing Platform"/>
            <person name="Di Palma F."/>
            <person name="Alfoldi J."/>
            <person name="Johnson J."/>
            <person name="Berlin A."/>
            <person name="Gnerre S."/>
            <person name="Jaffe D."/>
            <person name="MacCallum I."/>
            <person name="Young S."/>
            <person name="Walker B.J."/>
            <person name="Lander E.S."/>
            <person name="Lindblad-Toh K."/>
        </authorList>
    </citation>
    <scope>NUCLEOTIDE SEQUENCE [LARGE SCALE GENOMIC DNA]</scope>
</reference>
<dbReference type="InParanoid" id="W5LW60"/>
<dbReference type="HOGENOM" id="CLU_1739907_0_0_1"/>
<evidence type="ECO:0000313" key="2">
    <source>
        <dbReference type="Proteomes" id="UP000018468"/>
    </source>
</evidence>
<dbReference type="Bgee" id="ENSLOCG00000000339">
    <property type="expression patterns" value="Expressed in zone of skin and 10 other cell types or tissues"/>
</dbReference>